<reference evidence="3" key="1">
    <citation type="journal article" date="2020" name="Microbiol. Resour. Announc.">
        <title>Draft Genome Sequences of Thiorhodococcus mannitoliphagus and Thiorhodococcus minor, Purple Sulfur Photosynthetic Bacteria in the Gammaproteobacterial Family Chromatiaceae.</title>
        <authorList>
            <person name="Aviles F.A."/>
            <person name="Meyer T.E."/>
            <person name="Kyndt J.A."/>
        </authorList>
    </citation>
    <scope>NUCLEOTIDE SEQUENCE [LARGE SCALE GENOMIC DNA]</scope>
    <source>
        <strain evidence="3">DSM 18266</strain>
    </source>
</reference>
<evidence type="ECO:0000313" key="3">
    <source>
        <dbReference type="Proteomes" id="UP000471640"/>
    </source>
</evidence>
<organism evidence="2 3">
    <name type="scientific">Thiorhodococcus mannitoliphagus</name>
    <dbReference type="NCBI Taxonomy" id="329406"/>
    <lineage>
        <taxon>Bacteria</taxon>
        <taxon>Pseudomonadati</taxon>
        <taxon>Pseudomonadota</taxon>
        <taxon>Gammaproteobacteria</taxon>
        <taxon>Chromatiales</taxon>
        <taxon>Chromatiaceae</taxon>
        <taxon>Thiorhodococcus</taxon>
    </lineage>
</organism>
<dbReference type="NCBIfam" id="NF041949">
    <property type="entry name" value="THIVI_2564_fam"/>
    <property type="match status" value="1"/>
</dbReference>
<dbReference type="EMBL" id="JAAIJR010000126">
    <property type="protein sequence ID" value="NEX22793.1"/>
    <property type="molecule type" value="Genomic_DNA"/>
</dbReference>
<keyword evidence="3" id="KW-1185">Reference proteome</keyword>
<dbReference type="RefSeq" id="WP_164655888.1">
    <property type="nucleotide sequence ID" value="NZ_JAAIJR010000126.1"/>
</dbReference>
<dbReference type="AlphaFoldDB" id="A0A6P1E0L3"/>
<reference evidence="2 3" key="2">
    <citation type="submission" date="2020-02" db="EMBL/GenBank/DDBJ databases">
        <title>Genome sequences of Thiorhodococcus mannitoliphagus and Thiorhodococcus minor, purple sulfur photosynthetic bacteria in the gammaproteobacterial family, Chromatiaceae.</title>
        <authorList>
            <person name="Aviles F.A."/>
            <person name="Meyer T.E."/>
            <person name="Kyndt J.A."/>
        </authorList>
    </citation>
    <scope>NUCLEOTIDE SEQUENCE [LARGE SCALE GENOMIC DNA]</scope>
    <source>
        <strain evidence="2 3">DSM 18266</strain>
    </source>
</reference>
<gene>
    <name evidence="2" type="ORF">G3480_21225</name>
</gene>
<dbReference type="Proteomes" id="UP000471640">
    <property type="component" value="Unassembled WGS sequence"/>
</dbReference>
<name>A0A6P1E0L3_9GAMM</name>
<accession>A0A6P1E0L3</accession>
<evidence type="ECO:0000313" key="2">
    <source>
        <dbReference type="EMBL" id="NEX22793.1"/>
    </source>
</evidence>
<keyword evidence="1" id="KW-0472">Membrane</keyword>
<keyword evidence="1" id="KW-0812">Transmembrane</keyword>
<protein>
    <submittedName>
        <fullName evidence="2">Uncharacterized protein</fullName>
    </submittedName>
</protein>
<sequence length="62" mass="6873">MPLITLIMTLVVVGLILWLINNYIPMDGTIKKILNVVVVILVILWLLSVFGLMPPLSGMRIG</sequence>
<evidence type="ECO:0000256" key="1">
    <source>
        <dbReference type="SAM" id="Phobius"/>
    </source>
</evidence>
<keyword evidence="1" id="KW-1133">Transmembrane helix</keyword>
<proteinExistence type="predicted"/>
<comment type="caution">
    <text evidence="2">The sequence shown here is derived from an EMBL/GenBank/DDBJ whole genome shotgun (WGS) entry which is preliminary data.</text>
</comment>
<dbReference type="InterPro" id="IPR049641">
    <property type="entry name" value="THIVI_2564-like"/>
</dbReference>
<feature type="transmembrane region" description="Helical" evidence="1">
    <location>
        <begin position="6"/>
        <end position="24"/>
    </location>
</feature>
<feature type="transmembrane region" description="Helical" evidence="1">
    <location>
        <begin position="33"/>
        <end position="53"/>
    </location>
</feature>